<proteinExistence type="predicted"/>
<name>A0A8T0WSD8_PANVG</name>
<dbReference type="PANTHER" id="PTHR34396">
    <property type="entry name" value="OS03G0264950 PROTEIN-RELATED"/>
    <property type="match status" value="1"/>
</dbReference>
<dbReference type="InterPro" id="IPR053031">
    <property type="entry name" value="Cuticle_assoc_protein"/>
</dbReference>
<dbReference type="Proteomes" id="UP000823388">
    <property type="component" value="Chromosome 1N"/>
</dbReference>
<dbReference type="PANTHER" id="PTHR34396:SF25">
    <property type="entry name" value="BOUNDARY ELEMENT ASSOCIATED FACTOR"/>
    <property type="match status" value="1"/>
</dbReference>
<dbReference type="GO" id="GO:0006357">
    <property type="term" value="P:regulation of transcription by RNA polymerase II"/>
    <property type="evidence" value="ECO:0007669"/>
    <property type="project" value="TreeGrafter"/>
</dbReference>
<reference evidence="1" key="1">
    <citation type="submission" date="2020-05" db="EMBL/GenBank/DDBJ databases">
        <title>WGS assembly of Panicum virgatum.</title>
        <authorList>
            <person name="Lovell J.T."/>
            <person name="Jenkins J."/>
            <person name="Shu S."/>
            <person name="Juenger T.E."/>
            <person name="Schmutz J."/>
        </authorList>
    </citation>
    <scope>NUCLEOTIDE SEQUENCE</scope>
    <source>
        <strain evidence="1">AP13</strain>
    </source>
</reference>
<gene>
    <name evidence="1" type="ORF">PVAP13_1NG173538</name>
</gene>
<dbReference type="EMBL" id="CM029038">
    <property type="protein sequence ID" value="KAG2650225.1"/>
    <property type="molecule type" value="Genomic_DNA"/>
</dbReference>
<organism evidence="1 2">
    <name type="scientific">Panicum virgatum</name>
    <name type="common">Blackwell switchgrass</name>
    <dbReference type="NCBI Taxonomy" id="38727"/>
    <lineage>
        <taxon>Eukaryota</taxon>
        <taxon>Viridiplantae</taxon>
        <taxon>Streptophyta</taxon>
        <taxon>Embryophyta</taxon>
        <taxon>Tracheophyta</taxon>
        <taxon>Spermatophyta</taxon>
        <taxon>Magnoliopsida</taxon>
        <taxon>Liliopsida</taxon>
        <taxon>Poales</taxon>
        <taxon>Poaceae</taxon>
        <taxon>PACMAD clade</taxon>
        <taxon>Panicoideae</taxon>
        <taxon>Panicodae</taxon>
        <taxon>Paniceae</taxon>
        <taxon>Panicinae</taxon>
        <taxon>Panicum</taxon>
        <taxon>Panicum sect. Hiantes</taxon>
    </lineage>
</organism>
<protein>
    <submittedName>
        <fullName evidence="1">Uncharacterized protein</fullName>
    </submittedName>
</protein>
<evidence type="ECO:0000313" key="1">
    <source>
        <dbReference type="EMBL" id="KAG2650225.1"/>
    </source>
</evidence>
<keyword evidence="2" id="KW-1185">Reference proteome</keyword>
<accession>A0A8T0WSD8</accession>
<sequence>MHCHEYLSGKQSIGTSHLKKHLERCKSRSRVTEFVDKLYAGATPSDIECLENWIYDSDLAHRELIHMIVLHELPFSIVEYDGFKEFVYSLNPLFKIVCIMNNYKVRLHEGF</sequence>
<comment type="caution">
    <text evidence="1">The sequence shown here is derived from an EMBL/GenBank/DDBJ whole genome shotgun (WGS) entry which is preliminary data.</text>
</comment>
<dbReference type="SUPFAM" id="SSF140996">
    <property type="entry name" value="Hermes dimerisation domain"/>
    <property type="match status" value="1"/>
</dbReference>
<dbReference type="GO" id="GO:1990837">
    <property type="term" value="F:sequence-specific double-stranded DNA binding"/>
    <property type="evidence" value="ECO:0007669"/>
    <property type="project" value="TreeGrafter"/>
</dbReference>
<dbReference type="AlphaFoldDB" id="A0A8T0WSD8"/>
<evidence type="ECO:0000313" key="2">
    <source>
        <dbReference type="Proteomes" id="UP000823388"/>
    </source>
</evidence>
<dbReference type="GO" id="GO:0005634">
    <property type="term" value="C:nucleus"/>
    <property type="evidence" value="ECO:0007669"/>
    <property type="project" value="TreeGrafter"/>
</dbReference>